<name>A0A8S0S5U2_OLEEU</name>
<proteinExistence type="predicted"/>
<dbReference type="Proteomes" id="UP000594638">
    <property type="component" value="Unassembled WGS sequence"/>
</dbReference>
<dbReference type="EMBL" id="CACTIH010003933">
    <property type="protein sequence ID" value="CAA2987557.1"/>
    <property type="molecule type" value="Genomic_DNA"/>
</dbReference>
<gene>
    <name evidence="1" type="ORF">OLEA9_A073980</name>
</gene>
<protein>
    <submittedName>
        <fullName evidence="1">Uncharacterized protein</fullName>
    </submittedName>
</protein>
<evidence type="ECO:0000313" key="1">
    <source>
        <dbReference type="EMBL" id="CAA2987557.1"/>
    </source>
</evidence>
<sequence length="89" mass="9982">MVKHDVFIRFCDCIDIKYDGCNIKYGQSARVADQWDKVGVVIVGVLNKTGIEEQVGVTTKTIIEEEAVFIDPLAYVFSRGQKHMSPLTC</sequence>
<reference evidence="1 2" key="1">
    <citation type="submission" date="2019-12" db="EMBL/GenBank/DDBJ databases">
        <authorList>
            <person name="Alioto T."/>
            <person name="Alioto T."/>
            <person name="Gomez Garrido J."/>
        </authorList>
    </citation>
    <scope>NUCLEOTIDE SEQUENCE [LARGE SCALE GENOMIC DNA]</scope>
</reference>
<dbReference type="AlphaFoldDB" id="A0A8S0S5U2"/>
<dbReference type="Gramene" id="OE9A073980T1">
    <property type="protein sequence ID" value="OE9A073980C1"/>
    <property type="gene ID" value="OE9A073980"/>
</dbReference>
<organism evidence="1 2">
    <name type="scientific">Olea europaea subsp. europaea</name>
    <dbReference type="NCBI Taxonomy" id="158383"/>
    <lineage>
        <taxon>Eukaryota</taxon>
        <taxon>Viridiplantae</taxon>
        <taxon>Streptophyta</taxon>
        <taxon>Embryophyta</taxon>
        <taxon>Tracheophyta</taxon>
        <taxon>Spermatophyta</taxon>
        <taxon>Magnoliopsida</taxon>
        <taxon>eudicotyledons</taxon>
        <taxon>Gunneridae</taxon>
        <taxon>Pentapetalae</taxon>
        <taxon>asterids</taxon>
        <taxon>lamiids</taxon>
        <taxon>Lamiales</taxon>
        <taxon>Oleaceae</taxon>
        <taxon>Oleeae</taxon>
        <taxon>Olea</taxon>
    </lineage>
</organism>
<evidence type="ECO:0000313" key="2">
    <source>
        <dbReference type="Proteomes" id="UP000594638"/>
    </source>
</evidence>
<accession>A0A8S0S5U2</accession>
<keyword evidence="2" id="KW-1185">Reference proteome</keyword>
<comment type="caution">
    <text evidence="1">The sequence shown here is derived from an EMBL/GenBank/DDBJ whole genome shotgun (WGS) entry which is preliminary data.</text>
</comment>